<dbReference type="STRING" id="1453497.AT15_05155"/>
<dbReference type="PROSITE" id="PS01348">
    <property type="entry name" value="MRAY_2"/>
    <property type="match status" value="1"/>
</dbReference>
<feature type="binding site" evidence="7">
    <location>
        <position position="128"/>
    </location>
    <ligand>
        <name>Mg(2+)</name>
        <dbReference type="ChEBI" id="CHEBI:18420"/>
    </ligand>
</feature>
<dbReference type="GO" id="GO:0044038">
    <property type="term" value="P:cell wall macromolecule biosynthetic process"/>
    <property type="evidence" value="ECO:0007669"/>
    <property type="project" value="TreeGrafter"/>
</dbReference>
<keyword evidence="2" id="KW-1003">Cell membrane</keyword>
<gene>
    <name evidence="9" type="ORF">AT15_05155</name>
</gene>
<comment type="subcellular location">
    <subcellularLocation>
        <location evidence="1">Cell membrane</location>
        <topology evidence="1">Multi-pass membrane protein</topology>
    </subcellularLocation>
</comment>
<evidence type="ECO:0000313" key="10">
    <source>
        <dbReference type="Proteomes" id="UP000077339"/>
    </source>
</evidence>
<evidence type="ECO:0000256" key="8">
    <source>
        <dbReference type="SAM" id="Phobius"/>
    </source>
</evidence>
<feature type="transmembrane region" description="Helical" evidence="8">
    <location>
        <begin position="64"/>
        <end position="80"/>
    </location>
</feature>
<dbReference type="GO" id="GO:0071555">
    <property type="term" value="P:cell wall organization"/>
    <property type="evidence" value="ECO:0007669"/>
    <property type="project" value="TreeGrafter"/>
</dbReference>
<sequence length="299" mass="33468">MPYLYSFVLSFVLMYLSMFLGIRLGLLDKPKGMLKPHEKPIPFTGGLGIILSFIFTAFLFNRELFIYVLPLSILWAIGFIDDLRETPPRLRLLAELIIGFGFSIFFGNSVITSLFLAFVFAAIINAFNMIDGMDGLCGGISLIVAIALSLIPDLAYFSWLIPIISAFLIFNIAPARMFLGDGGSYLLGGFFGIAFIQAFHSGFTVSVLGILWLPLLDLTLGFMRRILNGKSPFEGDRDHFYDKLKKLYIKNTRAIMITSMALASIYAFPSLFVSWWFLLVYLLAVSVIQVIVLKSLKIT</sequence>
<reference evidence="9 10" key="1">
    <citation type="submission" date="2014-02" db="EMBL/GenBank/DDBJ databases">
        <title>Kosmotoga genome sequencing.</title>
        <authorList>
            <person name="Pollo S.M."/>
            <person name="Charchuk R."/>
            <person name="Nesbo C.L."/>
        </authorList>
    </citation>
    <scope>NUCLEOTIDE SEQUENCE [LARGE SCALE GENOMIC DNA]</scope>
    <source>
        <strain evidence="9 10">S304</strain>
    </source>
</reference>
<comment type="caution">
    <text evidence="9">The sequence shown here is derived from an EMBL/GenBank/DDBJ whole genome shotgun (WGS) entry which is preliminary data.</text>
</comment>
<feature type="transmembrane region" description="Helical" evidence="8">
    <location>
        <begin position="248"/>
        <end position="268"/>
    </location>
</feature>
<dbReference type="GO" id="GO:0046872">
    <property type="term" value="F:metal ion binding"/>
    <property type="evidence" value="ECO:0007669"/>
    <property type="project" value="UniProtKB-KW"/>
</dbReference>
<evidence type="ECO:0000256" key="4">
    <source>
        <dbReference type="ARBA" id="ARBA00022692"/>
    </source>
</evidence>
<name>A0A176JUT5_9BACT</name>
<dbReference type="AlphaFoldDB" id="A0A176JUT5"/>
<evidence type="ECO:0008006" key="11">
    <source>
        <dbReference type="Google" id="ProtNLM"/>
    </source>
</evidence>
<dbReference type="InterPro" id="IPR000715">
    <property type="entry name" value="Glycosyl_transferase_4"/>
</dbReference>
<proteinExistence type="predicted"/>
<dbReference type="GO" id="GO:0016780">
    <property type="term" value="F:phosphotransferase activity, for other substituted phosphate groups"/>
    <property type="evidence" value="ECO:0007669"/>
    <property type="project" value="InterPro"/>
</dbReference>
<dbReference type="Pfam" id="PF00953">
    <property type="entry name" value="Glycos_transf_4"/>
    <property type="match status" value="1"/>
</dbReference>
<protein>
    <recommendedName>
        <fullName evidence="11">Glycosyl transferase</fullName>
    </recommendedName>
</protein>
<dbReference type="CDD" id="cd06853">
    <property type="entry name" value="GT_WecA_like"/>
    <property type="match status" value="1"/>
</dbReference>
<dbReference type="PATRIC" id="fig|1453497.3.peg.1024"/>
<feature type="transmembrane region" description="Helical" evidence="8">
    <location>
        <begin position="92"/>
        <end position="123"/>
    </location>
</feature>
<comment type="cofactor">
    <cofactor evidence="7">
        <name>Mg(2+)</name>
        <dbReference type="ChEBI" id="CHEBI:18420"/>
    </cofactor>
</comment>
<evidence type="ECO:0000256" key="6">
    <source>
        <dbReference type="ARBA" id="ARBA00023136"/>
    </source>
</evidence>
<evidence type="ECO:0000256" key="7">
    <source>
        <dbReference type="PIRSR" id="PIRSR600715-1"/>
    </source>
</evidence>
<keyword evidence="3" id="KW-0808">Transferase</keyword>
<accession>A0A176JUT5</accession>
<dbReference type="Proteomes" id="UP000077339">
    <property type="component" value="Unassembled WGS sequence"/>
</dbReference>
<evidence type="ECO:0000256" key="3">
    <source>
        <dbReference type="ARBA" id="ARBA00022679"/>
    </source>
</evidence>
<dbReference type="PANTHER" id="PTHR22926:SF3">
    <property type="entry name" value="UNDECAPRENYL-PHOSPHATE ALPHA-N-ACETYLGLUCOSAMINYL 1-PHOSPHATE TRANSFERASE"/>
    <property type="match status" value="1"/>
</dbReference>
<keyword evidence="6 8" id="KW-0472">Membrane</keyword>
<dbReference type="RefSeq" id="WP_068348967.1">
    <property type="nucleotide sequence ID" value="NZ_JFHK01000028.1"/>
</dbReference>
<evidence type="ECO:0000256" key="2">
    <source>
        <dbReference type="ARBA" id="ARBA00022475"/>
    </source>
</evidence>
<evidence type="ECO:0000256" key="1">
    <source>
        <dbReference type="ARBA" id="ARBA00004651"/>
    </source>
</evidence>
<dbReference type="GO" id="GO:0009103">
    <property type="term" value="P:lipopolysaccharide biosynthetic process"/>
    <property type="evidence" value="ECO:0007669"/>
    <property type="project" value="TreeGrafter"/>
</dbReference>
<dbReference type="GO" id="GO:0005886">
    <property type="term" value="C:plasma membrane"/>
    <property type="evidence" value="ECO:0007669"/>
    <property type="project" value="UniProtKB-SubCell"/>
</dbReference>
<feature type="transmembrane region" description="Helical" evidence="8">
    <location>
        <begin position="274"/>
        <end position="293"/>
    </location>
</feature>
<dbReference type="PANTHER" id="PTHR22926">
    <property type="entry name" value="PHOSPHO-N-ACETYLMURAMOYL-PENTAPEPTIDE-TRANSFERASE"/>
    <property type="match status" value="1"/>
</dbReference>
<organism evidence="9 10">
    <name type="scientific">Kosmotoga arenicorallina S304</name>
    <dbReference type="NCBI Taxonomy" id="1453497"/>
    <lineage>
        <taxon>Bacteria</taxon>
        <taxon>Thermotogati</taxon>
        <taxon>Thermotogota</taxon>
        <taxon>Thermotogae</taxon>
        <taxon>Kosmotogales</taxon>
        <taxon>Kosmotogaceae</taxon>
        <taxon>Kosmotoga</taxon>
    </lineage>
</organism>
<feature type="transmembrane region" description="Helical" evidence="8">
    <location>
        <begin position="6"/>
        <end position="27"/>
    </location>
</feature>
<evidence type="ECO:0000313" key="9">
    <source>
        <dbReference type="EMBL" id="OAA27209.1"/>
    </source>
</evidence>
<keyword evidence="10" id="KW-1185">Reference proteome</keyword>
<dbReference type="OrthoDB" id="9783652at2"/>
<dbReference type="InterPro" id="IPR018480">
    <property type="entry name" value="PNAcMuramoyl-5peptid_Trfase_CS"/>
</dbReference>
<evidence type="ECO:0000256" key="5">
    <source>
        <dbReference type="ARBA" id="ARBA00022989"/>
    </source>
</evidence>
<keyword evidence="5 8" id="KW-1133">Transmembrane helix</keyword>
<keyword evidence="7" id="KW-0479">Metal-binding</keyword>
<feature type="transmembrane region" description="Helical" evidence="8">
    <location>
        <begin position="143"/>
        <end position="170"/>
    </location>
</feature>
<keyword evidence="4 8" id="KW-0812">Transmembrane</keyword>
<keyword evidence="7" id="KW-0460">Magnesium</keyword>
<dbReference type="EMBL" id="JFHK01000028">
    <property type="protein sequence ID" value="OAA27209.1"/>
    <property type="molecule type" value="Genomic_DNA"/>
</dbReference>
<feature type="binding site" evidence="7">
    <location>
        <position position="181"/>
    </location>
    <ligand>
        <name>Mg(2+)</name>
        <dbReference type="ChEBI" id="CHEBI:18420"/>
    </ligand>
</feature>
<feature type="transmembrane region" description="Helical" evidence="8">
    <location>
        <begin position="39"/>
        <end position="58"/>
    </location>
</feature>